<feature type="region of interest" description="Disordered" evidence="10">
    <location>
        <begin position="629"/>
        <end position="655"/>
    </location>
</feature>
<keyword evidence="7 9" id="KW-0807">Transducer</keyword>
<dbReference type="Gene3D" id="6.10.340.10">
    <property type="match status" value="1"/>
</dbReference>
<name>A0A4R3K3Z3_9FIRM</name>
<protein>
    <submittedName>
        <fullName evidence="14">Methyl-accepting chemotaxis sensory transducer with Cache sensor</fullName>
    </submittedName>
</protein>
<organism evidence="14 15">
    <name type="scientific">Pectinatus cerevisiiphilus</name>
    <dbReference type="NCBI Taxonomy" id="86956"/>
    <lineage>
        <taxon>Bacteria</taxon>
        <taxon>Bacillati</taxon>
        <taxon>Bacillota</taxon>
        <taxon>Negativicutes</taxon>
        <taxon>Selenomonadales</taxon>
        <taxon>Selenomonadaceae</taxon>
        <taxon>Pectinatus</taxon>
    </lineage>
</organism>
<keyword evidence="5 11" id="KW-1133">Transmembrane helix</keyword>
<dbReference type="PANTHER" id="PTHR32089:SF112">
    <property type="entry name" value="LYSOZYME-LIKE PROTEIN-RELATED"/>
    <property type="match status" value="1"/>
</dbReference>
<dbReference type="OrthoDB" id="9810264at2"/>
<evidence type="ECO:0000259" key="12">
    <source>
        <dbReference type="PROSITE" id="PS50111"/>
    </source>
</evidence>
<dbReference type="GO" id="GO:0005886">
    <property type="term" value="C:plasma membrane"/>
    <property type="evidence" value="ECO:0007669"/>
    <property type="project" value="UniProtKB-SubCell"/>
</dbReference>
<dbReference type="AlphaFoldDB" id="A0A4R3K3Z3"/>
<dbReference type="EMBL" id="SMAA01000015">
    <property type="protein sequence ID" value="TCS77458.1"/>
    <property type="molecule type" value="Genomic_DNA"/>
</dbReference>
<feature type="domain" description="HAMP" evidence="13">
    <location>
        <begin position="318"/>
        <end position="371"/>
    </location>
</feature>
<evidence type="ECO:0000256" key="7">
    <source>
        <dbReference type="ARBA" id="ARBA00023224"/>
    </source>
</evidence>
<evidence type="ECO:0000256" key="11">
    <source>
        <dbReference type="SAM" id="Phobius"/>
    </source>
</evidence>
<sequence length="676" mass="71751">MKIKRMKARLLLFFLPVILVILILLTGISYYFSSHALTKDVQDNASTVGTDYGNSIKDRTEYDFVQLEGIAGLPAIKNPGDKQAIVAILASVKERASDFDGIFYINPDGSGFNSDGKETNISKRPFYKKAIDTKKKVLSDPIVGNLSGKLSVVLAIPVLNNNQVVGLITGTVPMEKLSAVMDSVKFLQTGYGQLIDTTGMLIGDPKNPERVGKVNLLGADTSSGADNGQGKIDPQLIALLQNSIKSGAQETGTYYADNVERFGIATPVSMPGGQNWVMLISAPQAEGMASVHQLSLVMLAGSIFCIILAIITVLFIAKLITKPIETLRDECMLLAEGDLTDRQVVINSEDELGQLGNGFEKMKANFHMLINQIKIQTEQLAASSEELTASADQSAQAATQVATSITKVAEGAEEQTNAANKSMSAVQQMSEGLQHVAESSDKVADKSANTAKKADEGSLAVNKTIKQMTNIEKAVNDAGDVVKKLGNSSLQIGQIITTISEIASQTNLLALNAAIEAARAGEAGKGFAVVAEEVRKLAEQSQNAADQISQLIASIQGDIDKAVSSMENGYKEVELGSQVVNEAGSAFAEIMSSVDAVSEQIKEISGAIDEADVKSKAITEAVQRMDALSKSTTEQTQTVSAATQEQSASSESIASASEELAKLASELQASIQKFRV</sequence>
<dbReference type="SMART" id="SM00304">
    <property type="entry name" value="HAMP"/>
    <property type="match status" value="1"/>
</dbReference>
<dbReference type="InterPro" id="IPR003660">
    <property type="entry name" value="HAMP_dom"/>
</dbReference>
<dbReference type="InterPro" id="IPR033479">
    <property type="entry name" value="dCache_1"/>
</dbReference>
<dbReference type="SMART" id="SM00283">
    <property type="entry name" value="MA"/>
    <property type="match status" value="1"/>
</dbReference>
<dbReference type="Pfam" id="PF02743">
    <property type="entry name" value="dCache_1"/>
    <property type="match status" value="1"/>
</dbReference>
<comment type="similarity">
    <text evidence="8">Belongs to the methyl-accepting chemotaxis (MCP) protein family.</text>
</comment>
<dbReference type="InterPro" id="IPR029151">
    <property type="entry name" value="Sensor-like_sf"/>
</dbReference>
<feature type="transmembrane region" description="Helical" evidence="11">
    <location>
        <begin position="294"/>
        <end position="317"/>
    </location>
</feature>
<accession>A0A4R3K3Z3</accession>
<dbReference type="Gene3D" id="3.30.450.20">
    <property type="entry name" value="PAS domain"/>
    <property type="match status" value="1"/>
</dbReference>
<reference evidence="14 15" key="1">
    <citation type="submission" date="2019-03" db="EMBL/GenBank/DDBJ databases">
        <title>Genomic Encyclopedia of Type Strains, Phase IV (KMG-IV): sequencing the most valuable type-strain genomes for metagenomic binning, comparative biology and taxonomic classification.</title>
        <authorList>
            <person name="Goeker M."/>
        </authorList>
    </citation>
    <scope>NUCLEOTIDE SEQUENCE [LARGE SCALE GENOMIC DNA]</scope>
    <source>
        <strain evidence="14 15">DSM 20467</strain>
    </source>
</reference>
<feature type="compositionally biased region" description="Low complexity" evidence="10">
    <location>
        <begin position="631"/>
        <end position="655"/>
    </location>
</feature>
<evidence type="ECO:0000256" key="10">
    <source>
        <dbReference type="SAM" id="MobiDB-lite"/>
    </source>
</evidence>
<evidence type="ECO:0000256" key="5">
    <source>
        <dbReference type="ARBA" id="ARBA00022989"/>
    </source>
</evidence>
<evidence type="ECO:0000256" key="8">
    <source>
        <dbReference type="ARBA" id="ARBA00029447"/>
    </source>
</evidence>
<gene>
    <name evidence="14" type="ORF">EDC37_1151</name>
</gene>
<evidence type="ECO:0000256" key="9">
    <source>
        <dbReference type="PROSITE-ProRule" id="PRU00284"/>
    </source>
</evidence>
<comment type="subcellular location">
    <subcellularLocation>
        <location evidence="1">Cell membrane</location>
        <topology evidence="1">Multi-pass membrane protein</topology>
    </subcellularLocation>
</comment>
<keyword evidence="6 11" id="KW-0472">Membrane</keyword>
<evidence type="ECO:0000313" key="15">
    <source>
        <dbReference type="Proteomes" id="UP000295188"/>
    </source>
</evidence>
<evidence type="ECO:0000313" key="14">
    <source>
        <dbReference type="EMBL" id="TCS77458.1"/>
    </source>
</evidence>
<dbReference type="PROSITE" id="PS50885">
    <property type="entry name" value="HAMP"/>
    <property type="match status" value="1"/>
</dbReference>
<dbReference type="CDD" id="cd12914">
    <property type="entry name" value="PDC1_DGC_like"/>
    <property type="match status" value="1"/>
</dbReference>
<proteinExistence type="inferred from homology"/>
<dbReference type="Proteomes" id="UP000295188">
    <property type="component" value="Unassembled WGS sequence"/>
</dbReference>
<dbReference type="CDD" id="cd12912">
    <property type="entry name" value="PDC2_MCP_like"/>
    <property type="match status" value="1"/>
</dbReference>
<dbReference type="PANTHER" id="PTHR32089">
    <property type="entry name" value="METHYL-ACCEPTING CHEMOTAXIS PROTEIN MCPB"/>
    <property type="match status" value="1"/>
</dbReference>
<keyword evidence="4 11" id="KW-0812">Transmembrane</keyword>
<evidence type="ECO:0000256" key="4">
    <source>
        <dbReference type="ARBA" id="ARBA00022692"/>
    </source>
</evidence>
<dbReference type="CDD" id="cd11386">
    <property type="entry name" value="MCP_signal"/>
    <property type="match status" value="1"/>
</dbReference>
<dbReference type="PROSITE" id="PS50111">
    <property type="entry name" value="CHEMOTAXIS_TRANSDUC_2"/>
    <property type="match status" value="1"/>
</dbReference>
<evidence type="ECO:0000256" key="6">
    <source>
        <dbReference type="ARBA" id="ARBA00023136"/>
    </source>
</evidence>
<dbReference type="GO" id="GO:0007165">
    <property type="term" value="P:signal transduction"/>
    <property type="evidence" value="ECO:0007669"/>
    <property type="project" value="UniProtKB-KW"/>
</dbReference>
<evidence type="ECO:0000259" key="13">
    <source>
        <dbReference type="PROSITE" id="PS50885"/>
    </source>
</evidence>
<evidence type="ECO:0000256" key="2">
    <source>
        <dbReference type="ARBA" id="ARBA00022475"/>
    </source>
</evidence>
<comment type="caution">
    <text evidence="14">The sequence shown here is derived from an EMBL/GenBank/DDBJ whole genome shotgun (WGS) entry which is preliminary data.</text>
</comment>
<dbReference type="GO" id="GO:0006935">
    <property type="term" value="P:chemotaxis"/>
    <property type="evidence" value="ECO:0007669"/>
    <property type="project" value="UniProtKB-KW"/>
</dbReference>
<dbReference type="RefSeq" id="WP_132550756.1">
    <property type="nucleotide sequence ID" value="NZ_SMAA01000015.1"/>
</dbReference>
<keyword evidence="3" id="KW-0145">Chemotaxis</keyword>
<dbReference type="CDD" id="cd06225">
    <property type="entry name" value="HAMP"/>
    <property type="match status" value="1"/>
</dbReference>
<dbReference type="Pfam" id="PF00672">
    <property type="entry name" value="HAMP"/>
    <property type="match status" value="1"/>
</dbReference>
<feature type="domain" description="Methyl-accepting transducer" evidence="12">
    <location>
        <begin position="390"/>
        <end position="661"/>
    </location>
</feature>
<keyword evidence="2" id="KW-1003">Cell membrane</keyword>
<feature type="transmembrane region" description="Helical" evidence="11">
    <location>
        <begin position="12"/>
        <end position="32"/>
    </location>
</feature>
<keyword evidence="15" id="KW-1185">Reference proteome</keyword>
<dbReference type="SUPFAM" id="SSF103190">
    <property type="entry name" value="Sensory domain-like"/>
    <property type="match status" value="1"/>
</dbReference>
<evidence type="ECO:0000256" key="3">
    <source>
        <dbReference type="ARBA" id="ARBA00022500"/>
    </source>
</evidence>
<dbReference type="SUPFAM" id="SSF58104">
    <property type="entry name" value="Methyl-accepting chemotaxis protein (MCP) signaling domain"/>
    <property type="match status" value="1"/>
</dbReference>
<evidence type="ECO:0000256" key="1">
    <source>
        <dbReference type="ARBA" id="ARBA00004651"/>
    </source>
</evidence>
<dbReference type="Gene3D" id="1.10.287.950">
    <property type="entry name" value="Methyl-accepting chemotaxis protein"/>
    <property type="match status" value="1"/>
</dbReference>
<dbReference type="InterPro" id="IPR004089">
    <property type="entry name" value="MCPsignal_dom"/>
</dbReference>
<dbReference type="Pfam" id="PF00015">
    <property type="entry name" value="MCPsignal"/>
    <property type="match status" value="1"/>
</dbReference>